<dbReference type="EMBL" id="QVQW01000009">
    <property type="protein sequence ID" value="RKU47378.1"/>
    <property type="molecule type" value="Genomic_DNA"/>
</dbReference>
<sequence>MSSSRSNKAPYSRRGDEHETRAYDAWRPSNASREPHPQAPKHPRDRGRAEDVRSPHQERPPGNTSFRQDAFDGQEKNTATNHNPNYTPLPNNIPANTREKVADVLKEWQHWAVEKAKWERELNLKKIALGEKITEYGKSTGQQPEHPSVPEYQAKFRKRYEKDLATAEKHLAAANAQYDRCASNLAVSLTQRMPLEIENLIQQLMDKHIEKQTAALKTQSANTASISDAELDRRIEERMNSAMQKETGPLCSRVDKLMGRVVELENRPIFTESTADQGLQAKMAELQDQQEKAFKALKQETIERQKELGRQQELIDMLTSRTKALEEQITKLQEEKVATHAQAQQEPPAQAQAIQAADADLASRLDKLESTQAMDREYHVEQNKSLNMELASVRDQVQQGKALNKELAAIRLDTDRLKYRVDNLSRDNVPREEVSSLNSKFNNLELKTDELATWQSQAKSDLAYMRPELENCSSTIRNHKAKLARVDVDALERIADAFEMEVPTMQANIVELQRQVTQIDQAGKEAQRGFTEVRQLMKEYPATESAPERTTFTQTAQTLSPAPSSTGELSPLQLKLSQLEDKIVHQGKLFSAFVPRLRAVKDDLAEEKQRVDDRFKQLANSTTAPGPPISAAEVDSLKVNVERLQTHVLTLDQTVQNFSSISNQVEYLNHQFLVLDSQYQQLSTKRLMESVVHQIQLLYPGTKEIQANVALLTNRLDQCQVRLAKLEQNVHGWLQNAPQNPLQNSPQTAPQNSPQIAPNPAPGNKRRRTDEPSSYISHASPVPNAVRRP</sequence>
<proteinExistence type="predicted"/>
<dbReference type="Proteomes" id="UP000275385">
    <property type="component" value="Unassembled WGS sequence"/>
</dbReference>
<feature type="region of interest" description="Disordered" evidence="2">
    <location>
        <begin position="736"/>
        <end position="789"/>
    </location>
</feature>
<feature type="compositionally biased region" description="Low complexity" evidence="2">
    <location>
        <begin position="341"/>
        <end position="357"/>
    </location>
</feature>
<keyword evidence="1" id="KW-0175">Coiled coil</keyword>
<comment type="caution">
    <text evidence="3">The sequence shown here is derived from an EMBL/GenBank/DDBJ whole genome shotgun (WGS) entry which is preliminary data.</text>
</comment>
<protein>
    <submittedName>
        <fullName evidence="3">Uncharacterized protein</fullName>
    </submittedName>
</protein>
<feature type="region of interest" description="Disordered" evidence="2">
    <location>
        <begin position="1"/>
        <end position="94"/>
    </location>
</feature>
<reference evidence="3 4" key="1">
    <citation type="submission" date="2018-08" db="EMBL/GenBank/DDBJ databases">
        <title>Draft genome of the lignicolous fungus Coniochaeta pulveracea.</title>
        <authorList>
            <person name="Borstlap C.J."/>
            <person name="De Witt R.N."/>
            <person name="Botha A."/>
            <person name="Volschenk H."/>
        </authorList>
    </citation>
    <scope>NUCLEOTIDE SEQUENCE [LARGE SCALE GENOMIC DNA]</scope>
    <source>
        <strain evidence="3 4">CAB683</strain>
    </source>
</reference>
<feature type="coiled-coil region" evidence="1">
    <location>
        <begin position="709"/>
        <end position="736"/>
    </location>
</feature>
<evidence type="ECO:0000313" key="3">
    <source>
        <dbReference type="EMBL" id="RKU47378.1"/>
    </source>
</evidence>
<dbReference type="AlphaFoldDB" id="A0A420YHL3"/>
<evidence type="ECO:0000313" key="4">
    <source>
        <dbReference type="Proteomes" id="UP000275385"/>
    </source>
</evidence>
<feature type="region of interest" description="Disordered" evidence="2">
    <location>
        <begin position="337"/>
        <end position="357"/>
    </location>
</feature>
<name>A0A420YHL3_9PEZI</name>
<evidence type="ECO:0000256" key="2">
    <source>
        <dbReference type="SAM" id="MobiDB-lite"/>
    </source>
</evidence>
<dbReference type="STRING" id="177199.A0A420YHL3"/>
<organism evidence="3 4">
    <name type="scientific">Coniochaeta pulveracea</name>
    <dbReference type="NCBI Taxonomy" id="177199"/>
    <lineage>
        <taxon>Eukaryota</taxon>
        <taxon>Fungi</taxon>
        <taxon>Dikarya</taxon>
        <taxon>Ascomycota</taxon>
        <taxon>Pezizomycotina</taxon>
        <taxon>Sordariomycetes</taxon>
        <taxon>Sordariomycetidae</taxon>
        <taxon>Coniochaetales</taxon>
        <taxon>Coniochaetaceae</taxon>
        <taxon>Coniochaeta</taxon>
    </lineage>
</organism>
<gene>
    <name evidence="3" type="ORF">DL546_006796</name>
</gene>
<feature type="compositionally biased region" description="Basic and acidic residues" evidence="2">
    <location>
        <begin position="13"/>
        <end position="24"/>
    </location>
</feature>
<feature type="compositionally biased region" description="Basic and acidic residues" evidence="2">
    <location>
        <begin position="46"/>
        <end position="59"/>
    </location>
</feature>
<accession>A0A420YHL3</accession>
<dbReference type="OrthoDB" id="10254988at2759"/>
<keyword evidence="4" id="KW-1185">Reference proteome</keyword>
<feature type="compositionally biased region" description="Polar residues" evidence="2">
    <location>
        <begin position="76"/>
        <end position="94"/>
    </location>
</feature>
<feature type="compositionally biased region" description="Polar residues" evidence="2">
    <location>
        <begin position="736"/>
        <end position="756"/>
    </location>
</feature>
<evidence type="ECO:0000256" key="1">
    <source>
        <dbReference type="SAM" id="Coils"/>
    </source>
</evidence>